<evidence type="ECO:0000259" key="5">
    <source>
        <dbReference type="Pfam" id="PF00483"/>
    </source>
</evidence>
<evidence type="ECO:0000256" key="2">
    <source>
        <dbReference type="ARBA" id="ARBA00022679"/>
    </source>
</evidence>
<feature type="domain" description="Nucleotidyl transferase" evidence="5">
    <location>
        <begin position="16"/>
        <end position="223"/>
    </location>
</feature>
<sequence length="230" mass="25769">MPTEKQSISNKKLSIIILAAGEGKRMHLKTPKILQKISGKPIILFVVELAENIKTDETIIVVGKNAKEIKTVIGNRVKYAVQSVPRGTGDASKKGIEISTNNNVLILCGDVPLLQKDTILKLLQYHNKTKADLTFLSCHMKNPFGYGRIIRDENKNVLGIVEQTDATIEEQKIKEMNAGVYYGKKTLILSALNKITKQNRQGEYYLTDVVGEMLKKREKVVALKIHNEKE</sequence>
<dbReference type="AlphaFoldDB" id="X1NGF5"/>
<feature type="non-terminal residue" evidence="6">
    <location>
        <position position="230"/>
    </location>
</feature>
<dbReference type="CDD" id="cd02540">
    <property type="entry name" value="GT2_GlmU_N_bac"/>
    <property type="match status" value="1"/>
</dbReference>
<comment type="catalytic activity">
    <reaction evidence="4">
        <text>N-acetyl-alpha-D-glucosamine 1-phosphate + UTP + H(+) = UDP-N-acetyl-alpha-D-glucosamine + diphosphate</text>
        <dbReference type="Rhea" id="RHEA:13509"/>
        <dbReference type="ChEBI" id="CHEBI:15378"/>
        <dbReference type="ChEBI" id="CHEBI:33019"/>
        <dbReference type="ChEBI" id="CHEBI:46398"/>
        <dbReference type="ChEBI" id="CHEBI:57705"/>
        <dbReference type="ChEBI" id="CHEBI:57776"/>
        <dbReference type="EC" id="2.7.7.23"/>
    </reaction>
</comment>
<reference evidence="6" key="1">
    <citation type="journal article" date="2014" name="Front. Microbiol.">
        <title>High frequency of phylogenetically diverse reductive dehalogenase-homologous genes in deep subseafloor sedimentary metagenomes.</title>
        <authorList>
            <person name="Kawai M."/>
            <person name="Futagami T."/>
            <person name="Toyoda A."/>
            <person name="Takaki Y."/>
            <person name="Nishi S."/>
            <person name="Hori S."/>
            <person name="Arai W."/>
            <person name="Tsubouchi T."/>
            <person name="Morono Y."/>
            <person name="Uchiyama I."/>
            <person name="Ito T."/>
            <person name="Fujiyama A."/>
            <person name="Inagaki F."/>
            <person name="Takami H."/>
        </authorList>
    </citation>
    <scope>NUCLEOTIDE SEQUENCE</scope>
    <source>
        <strain evidence="6">Expedition CK06-06</strain>
    </source>
</reference>
<evidence type="ECO:0000256" key="3">
    <source>
        <dbReference type="ARBA" id="ARBA00022695"/>
    </source>
</evidence>
<dbReference type="Gene3D" id="3.90.550.10">
    <property type="entry name" value="Spore Coat Polysaccharide Biosynthesis Protein SpsA, Chain A"/>
    <property type="match status" value="1"/>
</dbReference>
<organism evidence="6">
    <name type="scientific">marine sediment metagenome</name>
    <dbReference type="NCBI Taxonomy" id="412755"/>
    <lineage>
        <taxon>unclassified sequences</taxon>
        <taxon>metagenomes</taxon>
        <taxon>ecological metagenomes</taxon>
    </lineage>
</organism>
<protein>
    <recommendedName>
        <fullName evidence="1">UDP-N-acetylglucosamine diphosphorylase</fullName>
        <ecNumber evidence="1">2.7.7.23</ecNumber>
    </recommendedName>
</protein>
<dbReference type="GO" id="GO:0003977">
    <property type="term" value="F:UDP-N-acetylglucosamine diphosphorylase activity"/>
    <property type="evidence" value="ECO:0007669"/>
    <property type="project" value="UniProtKB-EC"/>
</dbReference>
<dbReference type="SUPFAM" id="SSF53448">
    <property type="entry name" value="Nucleotide-diphospho-sugar transferases"/>
    <property type="match status" value="1"/>
</dbReference>
<dbReference type="PANTHER" id="PTHR43584">
    <property type="entry name" value="NUCLEOTIDYL TRANSFERASE"/>
    <property type="match status" value="1"/>
</dbReference>
<keyword evidence="3" id="KW-0548">Nucleotidyltransferase</keyword>
<comment type="caution">
    <text evidence="6">The sequence shown here is derived from an EMBL/GenBank/DDBJ whole genome shotgun (WGS) entry which is preliminary data.</text>
</comment>
<dbReference type="EC" id="2.7.7.23" evidence="1"/>
<dbReference type="InterPro" id="IPR029044">
    <property type="entry name" value="Nucleotide-diphossugar_trans"/>
</dbReference>
<gene>
    <name evidence="6" type="ORF">S06H3_09799</name>
</gene>
<dbReference type="EMBL" id="BARV01004393">
    <property type="protein sequence ID" value="GAI17759.1"/>
    <property type="molecule type" value="Genomic_DNA"/>
</dbReference>
<proteinExistence type="predicted"/>
<accession>X1NGF5</accession>
<dbReference type="InterPro" id="IPR050065">
    <property type="entry name" value="GlmU-like"/>
</dbReference>
<keyword evidence="2" id="KW-0808">Transferase</keyword>
<evidence type="ECO:0000256" key="1">
    <source>
        <dbReference type="ARBA" id="ARBA00012457"/>
    </source>
</evidence>
<name>X1NGF5_9ZZZZ</name>
<evidence type="ECO:0000313" key="6">
    <source>
        <dbReference type="EMBL" id="GAI17759.1"/>
    </source>
</evidence>
<dbReference type="PANTHER" id="PTHR43584:SF3">
    <property type="entry name" value="BIFUNCTIONAL PROTEIN GLMU"/>
    <property type="match status" value="1"/>
</dbReference>
<dbReference type="Pfam" id="PF00483">
    <property type="entry name" value="NTP_transferase"/>
    <property type="match status" value="1"/>
</dbReference>
<dbReference type="InterPro" id="IPR005835">
    <property type="entry name" value="NTP_transferase_dom"/>
</dbReference>
<evidence type="ECO:0000256" key="4">
    <source>
        <dbReference type="ARBA" id="ARBA00048493"/>
    </source>
</evidence>